<evidence type="ECO:0000256" key="1">
    <source>
        <dbReference type="SAM" id="MobiDB-lite"/>
    </source>
</evidence>
<dbReference type="STRING" id="121719.APZ00_16850"/>
<organism evidence="2 3">
    <name type="scientific">Pannonibacter phragmitetus</name>
    <dbReference type="NCBI Taxonomy" id="121719"/>
    <lineage>
        <taxon>Bacteria</taxon>
        <taxon>Pseudomonadati</taxon>
        <taxon>Pseudomonadota</taxon>
        <taxon>Alphaproteobacteria</taxon>
        <taxon>Hyphomicrobiales</taxon>
        <taxon>Stappiaceae</taxon>
        <taxon>Pannonibacter</taxon>
    </lineage>
</organism>
<dbReference type="InterPro" id="IPR024265">
    <property type="entry name" value="DUF3788"/>
</dbReference>
<proteinExistence type="predicted"/>
<name>A0A0U3EQJ9_9HYPH</name>
<keyword evidence="3" id="KW-1185">Reference proteome</keyword>
<evidence type="ECO:0000313" key="3">
    <source>
        <dbReference type="Proteomes" id="UP000064921"/>
    </source>
</evidence>
<accession>A0A0U3EQJ9</accession>
<reference evidence="2 3" key="1">
    <citation type="submission" date="2015-10" db="EMBL/GenBank/DDBJ databases">
        <title>The world's first case of liver abscess caused by Pannonibacter phragmitetus.</title>
        <authorList>
            <person name="Ming D."/>
            <person name="Wang M."/>
            <person name="Zhou Y."/>
            <person name="Jiang T."/>
            <person name="Hu S."/>
        </authorList>
    </citation>
    <scope>NUCLEOTIDE SEQUENCE [LARGE SCALE GENOMIC DNA]</scope>
    <source>
        <strain evidence="2 3">31801</strain>
    </source>
</reference>
<evidence type="ECO:0000313" key="2">
    <source>
        <dbReference type="EMBL" id="ALV28527.1"/>
    </source>
</evidence>
<dbReference type="Proteomes" id="UP000064921">
    <property type="component" value="Chromosome"/>
</dbReference>
<gene>
    <name evidence="2" type="ORF">APZ00_16850</name>
</gene>
<dbReference type="EMBL" id="CP013068">
    <property type="protein sequence ID" value="ALV28527.1"/>
    <property type="molecule type" value="Genomic_DNA"/>
</dbReference>
<dbReference type="Pfam" id="PF12663">
    <property type="entry name" value="DUF3788"/>
    <property type="match status" value="1"/>
</dbReference>
<protein>
    <recommendedName>
        <fullName evidence="4">DUF3788 domain-containing protein</fullName>
    </recommendedName>
</protein>
<dbReference type="KEGG" id="pphr:APZ00_16850"/>
<feature type="region of interest" description="Disordered" evidence="1">
    <location>
        <begin position="1"/>
        <end position="22"/>
    </location>
</feature>
<sequence>MDQSPQVGDRLTNKSAPPSDETVRDWTGLDAFARWKALQDWIENTYPGTFIPEWIYGGKKHGWSLRYKKSRAFCTFLPEYGLFSVVVVLGRPERDKLEARRKSLSSQLADLYDSTPTYRDGKWLKIGVSTADDLRDLTQLLTIKRPPRSRH</sequence>
<dbReference type="AlphaFoldDB" id="A0A0U3EQJ9"/>
<evidence type="ECO:0008006" key="4">
    <source>
        <dbReference type="Google" id="ProtNLM"/>
    </source>
</evidence>
<dbReference type="RefSeq" id="WP_058899613.1">
    <property type="nucleotide sequence ID" value="NZ_CP013068.1"/>
</dbReference>